<name>A0ABS7PN75_9SPHN</name>
<organism evidence="2 3">
    <name type="scientific">Sphingomonas colocasiae</name>
    <dbReference type="NCBI Taxonomy" id="1848973"/>
    <lineage>
        <taxon>Bacteria</taxon>
        <taxon>Pseudomonadati</taxon>
        <taxon>Pseudomonadota</taxon>
        <taxon>Alphaproteobacteria</taxon>
        <taxon>Sphingomonadales</taxon>
        <taxon>Sphingomonadaceae</taxon>
        <taxon>Sphingomonas</taxon>
    </lineage>
</organism>
<comment type="caution">
    <text evidence="2">The sequence shown here is derived from an EMBL/GenBank/DDBJ whole genome shotgun (WGS) entry which is preliminary data.</text>
</comment>
<keyword evidence="2" id="KW-0378">Hydrolase</keyword>
<keyword evidence="3" id="KW-1185">Reference proteome</keyword>
<gene>
    <name evidence="2" type="ORF">K7G82_10690</name>
</gene>
<proteinExistence type="predicted"/>
<protein>
    <submittedName>
        <fullName evidence="2">Alpha/beta hydrolase</fullName>
    </submittedName>
</protein>
<evidence type="ECO:0000313" key="3">
    <source>
        <dbReference type="Proteomes" id="UP000706039"/>
    </source>
</evidence>
<evidence type="ECO:0000313" key="2">
    <source>
        <dbReference type="EMBL" id="MBY8822762.1"/>
    </source>
</evidence>
<evidence type="ECO:0000259" key="1">
    <source>
        <dbReference type="Pfam" id="PF12146"/>
    </source>
</evidence>
<dbReference type="RefSeq" id="WP_222989818.1">
    <property type="nucleotide sequence ID" value="NZ_JAINVV010000004.1"/>
</dbReference>
<dbReference type="InterPro" id="IPR029058">
    <property type="entry name" value="AB_hydrolase_fold"/>
</dbReference>
<reference evidence="2 3" key="1">
    <citation type="submission" date="2021-08" db="EMBL/GenBank/DDBJ databases">
        <authorList>
            <person name="Tuo L."/>
        </authorList>
    </citation>
    <scope>NUCLEOTIDE SEQUENCE [LARGE SCALE GENOMIC DNA]</scope>
    <source>
        <strain evidence="2 3">JCM 31229</strain>
    </source>
</reference>
<dbReference type="Pfam" id="PF12146">
    <property type="entry name" value="Hydrolase_4"/>
    <property type="match status" value="1"/>
</dbReference>
<sequence>MADASGEFPATLRRSIPRGATVRNEAVADGWPLRVFDWPADIMPARGTLLFQGGRGDILEKYLESFAYWHGRGWRVTSFDWRGQGGSGRLSANPNVGHADDFAPWIDDLADRFTVLRASTPGPHVIVAHSMGGHLVMRALQERRVAPDAVVLVAPMLGLQSAPFTPAMAERVARFMTRIGDPARAAWKNNERPAPPGASRRAFLTHSNERYDDELWWKAQQPELALGPPSWKWLAVAYRSTLDSFLPGRLEAVETPLLLLCADRDKLVRPAAIHEAARRLPHAELLRFGDESAHEILREVDPVRNRALTAIDAFLDRNAPAG</sequence>
<dbReference type="EMBL" id="JAINVV010000004">
    <property type="protein sequence ID" value="MBY8822762.1"/>
    <property type="molecule type" value="Genomic_DNA"/>
</dbReference>
<dbReference type="SUPFAM" id="SSF53474">
    <property type="entry name" value="alpha/beta-Hydrolases"/>
    <property type="match status" value="1"/>
</dbReference>
<dbReference type="InterPro" id="IPR022742">
    <property type="entry name" value="Hydrolase_4"/>
</dbReference>
<dbReference type="Gene3D" id="3.40.50.1820">
    <property type="entry name" value="alpha/beta hydrolase"/>
    <property type="match status" value="1"/>
</dbReference>
<dbReference type="InterPro" id="IPR051044">
    <property type="entry name" value="MAG_DAG_Lipase"/>
</dbReference>
<dbReference type="Proteomes" id="UP000706039">
    <property type="component" value="Unassembled WGS sequence"/>
</dbReference>
<accession>A0ABS7PN75</accession>
<dbReference type="GO" id="GO:0016787">
    <property type="term" value="F:hydrolase activity"/>
    <property type="evidence" value="ECO:0007669"/>
    <property type="project" value="UniProtKB-KW"/>
</dbReference>
<dbReference type="PANTHER" id="PTHR11614">
    <property type="entry name" value="PHOSPHOLIPASE-RELATED"/>
    <property type="match status" value="1"/>
</dbReference>
<feature type="domain" description="Serine aminopeptidase S33" evidence="1">
    <location>
        <begin position="45"/>
        <end position="301"/>
    </location>
</feature>